<dbReference type="InterPro" id="IPR033895">
    <property type="entry name" value="GPT"/>
</dbReference>
<keyword evidence="6" id="KW-0808">Transferase</keyword>
<dbReference type="GO" id="GO:0006488">
    <property type="term" value="P:dolichol-linked oligosaccharide biosynthetic process"/>
    <property type="evidence" value="ECO:0007669"/>
    <property type="project" value="InterPro"/>
</dbReference>
<dbReference type="GO" id="GO:0003975">
    <property type="term" value="F:UDP-N-acetylglucosamine-dolichyl-phosphate N-acetylglucosaminephosphotransferase activity"/>
    <property type="evidence" value="ECO:0007669"/>
    <property type="project" value="InterPro"/>
</dbReference>
<evidence type="ECO:0000256" key="3">
    <source>
        <dbReference type="ARBA" id="ARBA00022723"/>
    </source>
</evidence>
<dbReference type="AlphaFoldDB" id="A0A9E7K4V1"/>
<protein>
    <submittedName>
        <fullName evidence="6">Glycosyl transferase family 4</fullName>
    </submittedName>
</protein>
<sequence>MGAVHSLQCGYLPSSSVLSTRDPAEGTVQGNEVLACRGSSPCPAEARPHPPCCRAFCLPFFYLVFFHYRIEHDLRRLIVINAAMSFGAFVAAVRIIPVAARYVLRRSLFTFDISKKDTQGAIEVKLVLPSFAALPLLMAYVGHATISIPKPLIDMLEQLFWI</sequence>
<dbReference type="EMBL" id="CP097507">
    <property type="protein sequence ID" value="URE03922.1"/>
    <property type="molecule type" value="Genomic_DNA"/>
</dbReference>
<organism evidence="6 7">
    <name type="scientific">Musa troglodytarum</name>
    <name type="common">fe'i banana</name>
    <dbReference type="NCBI Taxonomy" id="320322"/>
    <lineage>
        <taxon>Eukaryota</taxon>
        <taxon>Viridiplantae</taxon>
        <taxon>Streptophyta</taxon>
        <taxon>Embryophyta</taxon>
        <taxon>Tracheophyta</taxon>
        <taxon>Spermatophyta</taxon>
        <taxon>Magnoliopsida</taxon>
        <taxon>Liliopsida</taxon>
        <taxon>Zingiberales</taxon>
        <taxon>Musaceae</taxon>
        <taxon>Musa</taxon>
    </lineage>
</organism>
<evidence type="ECO:0000256" key="2">
    <source>
        <dbReference type="ARBA" id="ARBA00022676"/>
    </source>
</evidence>
<keyword evidence="5" id="KW-0472">Membrane</keyword>
<keyword evidence="2" id="KW-0328">Glycosyltransferase</keyword>
<gene>
    <name evidence="6" type="ORF">MUK42_34193</name>
</gene>
<feature type="transmembrane region" description="Helical" evidence="5">
    <location>
        <begin position="82"/>
        <end position="104"/>
    </location>
</feature>
<keyword evidence="5" id="KW-1133">Transmembrane helix</keyword>
<comment type="subcellular location">
    <subcellularLocation>
        <location evidence="1">Endomembrane system</location>
        <topology evidence="1">Multi-pass membrane protein</topology>
    </subcellularLocation>
</comment>
<evidence type="ECO:0000256" key="5">
    <source>
        <dbReference type="SAM" id="Phobius"/>
    </source>
</evidence>
<evidence type="ECO:0000313" key="7">
    <source>
        <dbReference type="Proteomes" id="UP001055439"/>
    </source>
</evidence>
<keyword evidence="3" id="KW-0479">Metal-binding</keyword>
<accession>A0A9E7K4V1</accession>
<keyword evidence="5" id="KW-0812">Transmembrane</keyword>
<dbReference type="GO" id="GO:0012505">
    <property type="term" value="C:endomembrane system"/>
    <property type="evidence" value="ECO:0007669"/>
    <property type="project" value="UniProtKB-SubCell"/>
</dbReference>
<dbReference type="GO" id="GO:0016757">
    <property type="term" value="F:glycosyltransferase activity"/>
    <property type="evidence" value="ECO:0007669"/>
    <property type="project" value="UniProtKB-KW"/>
</dbReference>
<evidence type="ECO:0000313" key="6">
    <source>
        <dbReference type="EMBL" id="URE03922.1"/>
    </source>
</evidence>
<dbReference type="OrthoDB" id="10262326at2759"/>
<keyword evidence="4" id="KW-0460">Magnesium</keyword>
<dbReference type="Proteomes" id="UP001055439">
    <property type="component" value="Chromosome 5"/>
</dbReference>
<dbReference type="GO" id="GO:0016020">
    <property type="term" value="C:membrane"/>
    <property type="evidence" value="ECO:0007669"/>
    <property type="project" value="TreeGrafter"/>
</dbReference>
<dbReference type="GO" id="GO:0046872">
    <property type="term" value="F:metal ion binding"/>
    <property type="evidence" value="ECO:0007669"/>
    <property type="project" value="UniProtKB-KW"/>
</dbReference>
<name>A0A9E7K4V1_9LILI</name>
<feature type="transmembrane region" description="Helical" evidence="5">
    <location>
        <begin position="124"/>
        <end position="146"/>
    </location>
</feature>
<proteinExistence type="predicted"/>
<dbReference type="PANTHER" id="PTHR10571">
    <property type="entry name" value="UDP-N-ACETYLGLUCOSAMINE--DOLICHYL-PHOSPHATE N-ACETYLGLUCOSAMINEPHOSPHOTRANSFERASE"/>
    <property type="match status" value="1"/>
</dbReference>
<dbReference type="PANTHER" id="PTHR10571:SF0">
    <property type="entry name" value="UDP-N-ACETYLGLUCOSAMINE--DOLICHYL-PHOSPHATE N-ACETYLGLUCOSAMINEPHOSPHOTRANSFERASE"/>
    <property type="match status" value="1"/>
</dbReference>
<reference evidence="6" key="1">
    <citation type="submission" date="2022-05" db="EMBL/GenBank/DDBJ databases">
        <title>The Musa troglodytarum L. genome provides insights into the mechanism of non-climacteric behaviour and enrichment of carotenoids.</title>
        <authorList>
            <person name="Wang J."/>
        </authorList>
    </citation>
    <scope>NUCLEOTIDE SEQUENCE</scope>
    <source>
        <tissue evidence="6">Leaf</tissue>
    </source>
</reference>
<keyword evidence="7" id="KW-1185">Reference proteome</keyword>
<evidence type="ECO:0000256" key="1">
    <source>
        <dbReference type="ARBA" id="ARBA00004127"/>
    </source>
</evidence>
<evidence type="ECO:0000256" key="4">
    <source>
        <dbReference type="ARBA" id="ARBA00022842"/>
    </source>
</evidence>